<keyword evidence="3 6" id="KW-0489">Methyltransferase</keyword>
<dbReference type="Gene3D" id="3.40.1010.10">
    <property type="entry name" value="Cobalt-precorrin-4 Transmethylase, Domain 1"/>
    <property type="match status" value="1"/>
</dbReference>
<dbReference type="Gene3D" id="3.30.950.10">
    <property type="entry name" value="Methyltransferase, Cobalt-precorrin-4 Transmethylase, Domain 2"/>
    <property type="match status" value="1"/>
</dbReference>
<keyword evidence="9" id="KW-1185">Reference proteome</keyword>
<comment type="catalytic activity">
    <reaction evidence="6">
        <text>cytidine(1402) in 16S rRNA + S-adenosyl-L-methionine = 2'-O-methylcytidine(1402) in 16S rRNA + S-adenosyl-L-homocysteine + H(+)</text>
        <dbReference type="Rhea" id="RHEA:42924"/>
        <dbReference type="Rhea" id="RHEA-COMP:10285"/>
        <dbReference type="Rhea" id="RHEA-COMP:10286"/>
        <dbReference type="ChEBI" id="CHEBI:15378"/>
        <dbReference type="ChEBI" id="CHEBI:57856"/>
        <dbReference type="ChEBI" id="CHEBI:59789"/>
        <dbReference type="ChEBI" id="CHEBI:74495"/>
        <dbReference type="ChEBI" id="CHEBI:82748"/>
        <dbReference type="EC" id="2.1.1.198"/>
    </reaction>
</comment>
<dbReference type="SUPFAM" id="SSF53790">
    <property type="entry name" value="Tetrapyrrole methylase"/>
    <property type="match status" value="1"/>
</dbReference>
<dbReference type="InterPro" id="IPR014776">
    <property type="entry name" value="4pyrrole_Mease_sub2"/>
</dbReference>
<dbReference type="Pfam" id="PF00590">
    <property type="entry name" value="TP_methylase"/>
    <property type="match status" value="1"/>
</dbReference>
<dbReference type="RefSeq" id="WP_066129350.1">
    <property type="nucleotide sequence ID" value="NZ_KQ959861.1"/>
</dbReference>
<dbReference type="InterPro" id="IPR035996">
    <property type="entry name" value="4pyrrol_Methylase_sf"/>
</dbReference>
<dbReference type="InterPro" id="IPR000878">
    <property type="entry name" value="4pyrrol_Mease"/>
</dbReference>
<dbReference type="HAMAP" id="MF_01877">
    <property type="entry name" value="16SrRNA_methyltr_I"/>
    <property type="match status" value="1"/>
</dbReference>
<dbReference type="PROSITE" id="PS01296">
    <property type="entry name" value="RSMI"/>
    <property type="match status" value="1"/>
</dbReference>
<dbReference type="PANTHER" id="PTHR46111">
    <property type="entry name" value="RIBOSOMAL RNA SMALL SUBUNIT METHYLTRANSFERASE I"/>
    <property type="match status" value="1"/>
</dbReference>
<comment type="similarity">
    <text evidence="6">Belongs to the methyltransferase superfamily. RsmI family.</text>
</comment>
<keyword evidence="5 6" id="KW-0949">S-adenosyl-L-methionine</keyword>
<dbReference type="InterPro" id="IPR018063">
    <property type="entry name" value="SAM_MeTrfase_RsmI_CS"/>
</dbReference>
<dbReference type="CDD" id="cd11648">
    <property type="entry name" value="RsmI"/>
    <property type="match status" value="1"/>
</dbReference>
<evidence type="ECO:0000256" key="1">
    <source>
        <dbReference type="ARBA" id="ARBA00022490"/>
    </source>
</evidence>
<sequence>MLYLVATPIGNLDDITIRALKILNLVDIIACEDTRNTLKVLNHYEIKNKKLISYHKYNENKISEKIIKLLNNGTNIALVSDAGMPCISDPGYILVKKCKENGINVVPIPGANAALTALVGSGIESYNFTFFGFLSRKKTDRNIMINKILKNNLTSIIYESPHRIKNLIEEIEKIDSKRLISVGRELTKIHEEIITDTVSNIKNLISDSILKQKGEFVLIISPHRIQKEEIPNELIIKEIDILIKEGYKTSYAIKEVSAKYDLAKRKIYEIYHKQL</sequence>
<dbReference type="InterPro" id="IPR014777">
    <property type="entry name" value="4pyrrole_Mease_sub1"/>
</dbReference>
<reference evidence="8 9" key="1">
    <citation type="submission" date="2016-01" db="EMBL/GenBank/DDBJ databases">
        <authorList>
            <person name="Mitreva M."/>
            <person name="Pepin K.H."/>
            <person name="Mihindukulasuriya K.A."/>
            <person name="Fulton R."/>
            <person name="Fronick C."/>
            <person name="O'Laughlin M."/>
            <person name="Miner T."/>
            <person name="Herter B."/>
            <person name="Rosa B.A."/>
            <person name="Cordes M."/>
            <person name="Tomlinson C."/>
            <person name="Wollam A."/>
            <person name="Palsikar V.B."/>
            <person name="Mardis E.R."/>
            <person name="Wilson R.K."/>
        </authorList>
    </citation>
    <scope>NUCLEOTIDE SEQUENCE [LARGE SCALE GENOMIC DNA]</scope>
    <source>
        <strain evidence="8 9">KA00071</strain>
    </source>
</reference>
<evidence type="ECO:0000259" key="7">
    <source>
        <dbReference type="Pfam" id="PF00590"/>
    </source>
</evidence>
<feature type="domain" description="Tetrapyrrole methylase" evidence="7">
    <location>
        <begin position="1"/>
        <end position="201"/>
    </location>
</feature>
<dbReference type="EC" id="2.1.1.198" evidence="6"/>
<dbReference type="InterPro" id="IPR008189">
    <property type="entry name" value="rRNA_ssu_MeTfrase_I"/>
</dbReference>
<evidence type="ECO:0000313" key="9">
    <source>
        <dbReference type="Proteomes" id="UP000070467"/>
    </source>
</evidence>
<name>A0ABR5TNJ5_9BACL</name>
<organism evidence="8 9">
    <name type="scientific">Gemelliphila asaccharolytica</name>
    <dbReference type="NCBI Taxonomy" id="502393"/>
    <lineage>
        <taxon>Bacteria</taxon>
        <taxon>Bacillati</taxon>
        <taxon>Bacillota</taxon>
        <taxon>Bacilli</taxon>
        <taxon>Bacillales</taxon>
        <taxon>Gemellaceae</taxon>
        <taxon>Gemelliphila</taxon>
    </lineage>
</organism>
<dbReference type="GO" id="GO:0008168">
    <property type="term" value="F:methyltransferase activity"/>
    <property type="evidence" value="ECO:0007669"/>
    <property type="project" value="UniProtKB-KW"/>
</dbReference>
<dbReference type="NCBIfam" id="TIGR00096">
    <property type="entry name" value="16S rRNA (cytidine(1402)-2'-O)-methyltransferase"/>
    <property type="match status" value="1"/>
</dbReference>
<evidence type="ECO:0000256" key="5">
    <source>
        <dbReference type="ARBA" id="ARBA00022691"/>
    </source>
</evidence>
<evidence type="ECO:0000313" key="8">
    <source>
        <dbReference type="EMBL" id="KXB58638.1"/>
    </source>
</evidence>
<dbReference type="GO" id="GO:0032259">
    <property type="term" value="P:methylation"/>
    <property type="evidence" value="ECO:0007669"/>
    <property type="project" value="UniProtKB-KW"/>
</dbReference>
<evidence type="ECO:0000256" key="3">
    <source>
        <dbReference type="ARBA" id="ARBA00022603"/>
    </source>
</evidence>
<comment type="function">
    <text evidence="6">Catalyzes the 2'-O-methylation of the ribose of cytidine 1402 (C1402) in 16S rRNA.</text>
</comment>
<evidence type="ECO:0000256" key="2">
    <source>
        <dbReference type="ARBA" id="ARBA00022552"/>
    </source>
</evidence>
<evidence type="ECO:0000256" key="6">
    <source>
        <dbReference type="HAMAP-Rule" id="MF_01877"/>
    </source>
</evidence>
<proteinExistence type="inferred from homology"/>
<keyword evidence="4 6" id="KW-0808">Transferase</keyword>
<accession>A0ABR5TNJ5</accession>
<keyword evidence="1 6" id="KW-0963">Cytoplasm</keyword>
<keyword evidence="2 6" id="KW-0698">rRNA processing</keyword>
<dbReference type="EMBL" id="LSDB01000008">
    <property type="protein sequence ID" value="KXB58638.1"/>
    <property type="molecule type" value="Genomic_DNA"/>
</dbReference>
<evidence type="ECO:0000256" key="4">
    <source>
        <dbReference type="ARBA" id="ARBA00022679"/>
    </source>
</evidence>
<dbReference type="PANTHER" id="PTHR46111:SF1">
    <property type="entry name" value="RIBOSOMAL RNA SMALL SUBUNIT METHYLTRANSFERASE I"/>
    <property type="match status" value="1"/>
</dbReference>
<dbReference type="Proteomes" id="UP000070467">
    <property type="component" value="Unassembled WGS sequence"/>
</dbReference>
<dbReference type="PIRSF" id="PIRSF005917">
    <property type="entry name" value="MTase_YraL"/>
    <property type="match status" value="1"/>
</dbReference>
<protein>
    <recommendedName>
        <fullName evidence="6">Ribosomal RNA small subunit methyltransferase I</fullName>
        <ecNumber evidence="6">2.1.1.198</ecNumber>
    </recommendedName>
    <alternativeName>
        <fullName evidence="6">16S rRNA 2'-O-ribose C1402 methyltransferase</fullName>
    </alternativeName>
    <alternativeName>
        <fullName evidence="6">rRNA (cytidine-2'-O-)-methyltransferase RsmI</fullName>
    </alternativeName>
</protein>
<comment type="caution">
    <text evidence="8">The sequence shown here is derived from an EMBL/GenBank/DDBJ whole genome shotgun (WGS) entry which is preliminary data.</text>
</comment>
<gene>
    <name evidence="6" type="primary">rsmI</name>
    <name evidence="8" type="ORF">HMPREF1871_00404</name>
</gene>
<comment type="subcellular location">
    <subcellularLocation>
        <location evidence="6">Cytoplasm</location>
    </subcellularLocation>
</comment>